<name>A0AAQ1PBF3_9PSED</name>
<comment type="caution">
    <text evidence="7">The sequence shown here is derived from an EMBL/GenBank/DDBJ whole genome shotgun (WGS) entry which is preliminary data.</text>
</comment>
<protein>
    <submittedName>
        <fullName evidence="7">Membrane protein</fullName>
    </submittedName>
</protein>
<evidence type="ECO:0000256" key="4">
    <source>
        <dbReference type="ARBA" id="ARBA00023136"/>
    </source>
</evidence>
<evidence type="ECO:0000256" key="2">
    <source>
        <dbReference type="ARBA" id="ARBA00022692"/>
    </source>
</evidence>
<feature type="transmembrane region" description="Helical" evidence="5">
    <location>
        <begin position="147"/>
        <end position="165"/>
    </location>
</feature>
<evidence type="ECO:0000256" key="3">
    <source>
        <dbReference type="ARBA" id="ARBA00022989"/>
    </source>
</evidence>
<feature type="transmembrane region" description="Helical" evidence="5">
    <location>
        <begin position="79"/>
        <end position="99"/>
    </location>
</feature>
<reference evidence="7 8" key="1">
    <citation type="submission" date="2018-02" db="EMBL/GenBank/DDBJ databases">
        <authorList>
            <person name="Dubost A."/>
        </authorList>
    </citation>
    <scope>NUCLEOTIDE SEQUENCE [LARGE SCALE GENOMIC DNA]</scope>
    <source>
        <strain evidence="8">JV551A3</strain>
    </source>
</reference>
<dbReference type="RefSeq" id="WP_133971118.1">
    <property type="nucleotide sequence ID" value="NZ_OPYN01000164.1"/>
</dbReference>
<feature type="transmembrane region" description="Helical" evidence="5">
    <location>
        <begin position="45"/>
        <end position="67"/>
    </location>
</feature>
<accession>A0AAQ1PBF3</accession>
<evidence type="ECO:0000256" key="5">
    <source>
        <dbReference type="SAM" id="Phobius"/>
    </source>
</evidence>
<dbReference type="AlphaFoldDB" id="A0AAQ1PBF3"/>
<dbReference type="EMBL" id="OPYN01000164">
    <property type="protein sequence ID" value="SPO62191.1"/>
    <property type="molecule type" value="Genomic_DNA"/>
</dbReference>
<sequence length="211" mass="23276">MKPLTLPSGWRLFATLAGLTLAMTAVVLASQPDPDGLRSAIRATARSSFALFLLAFLASSLVTLLPGTSSRRILQERRYLGLAFAFSHTVHGVLIYRYAQQFPELFWAGRTLTSSLPGTLGYLSLLLLTITSFKAPMRLLGGRAWQALHSTGMWALAAVFCLSFYKRIPMGGWYPLAFALMFSAIAVKLTAKLARQQRRNARVLPEERKPA</sequence>
<dbReference type="InterPro" id="IPR013130">
    <property type="entry name" value="Fe3_Rdtase_TM_dom"/>
</dbReference>
<proteinExistence type="predicted"/>
<keyword evidence="8" id="KW-1185">Reference proteome</keyword>
<gene>
    <name evidence="7" type="ORF">JV551A3_V1_1640267</name>
</gene>
<dbReference type="GO" id="GO:0016020">
    <property type="term" value="C:membrane"/>
    <property type="evidence" value="ECO:0007669"/>
    <property type="project" value="UniProtKB-SubCell"/>
</dbReference>
<keyword evidence="4 5" id="KW-0472">Membrane</keyword>
<evidence type="ECO:0000313" key="8">
    <source>
        <dbReference type="Proteomes" id="UP000294335"/>
    </source>
</evidence>
<keyword evidence="2 5" id="KW-0812">Transmembrane</keyword>
<dbReference type="Pfam" id="PF01794">
    <property type="entry name" value="Ferric_reduct"/>
    <property type="match status" value="1"/>
</dbReference>
<dbReference type="Proteomes" id="UP000294335">
    <property type="component" value="Unassembled WGS sequence"/>
</dbReference>
<organism evidence="7 8">
    <name type="scientific">Pseudomonas inefficax</name>
    <dbReference type="NCBI Taxonomy" id="2078786"/>
    <lineage>
        <taxon>Bacteria</taxon>
        <taxon>Pseudomonadati</taxon>
        <taxon>Pseudomonadota</taxon>
        <taxon>Gammaproteobacteria</taxon>
        <taxon>Pseudomonadales</taxon>
        <taxon>Pseudomonadaceae</taxon>
        <taxon>Pseudomonas</taxon>
    </lineage>
</organism>
<evidence type="ECO:0000256" key="1">
    <source>
        <dbReference type="ARBA" id="ARBA00004141"/>
    </source>
</evidence>
<evidence type="ECO:0000313" key="7">
    <source>
        <dbReference type="EMBL" id="SPO62191.1"/>
    </source>
</evidence>
<feature type="transmembrane region" description="Helical" evidence="5">
    <location>
        <begin position="171"/>
        <end position="191"/>
    </location>
</feature>
<feature type="domain" description="Ferric oxidoreductase" evidence="6">
    <location>
        <begin position="46"/>
        <end position="158"/>
    </location>
</feature>
<comment type="subcellular location">
    <subcellularLocation>
        <location evidence="1">Membrane</location>
        <topology evidence="1">Multi-pass membrane protein</topology>
    </subcellularLocation>
</comment>
<evidence type="ECO:0000259" key="6">
    <source>
        <dbReference type="Pfam" id="PF01794"/>
    </source>
</evidence>
<keyword evidence="3 5" id="KW-1133">Transmembrane helix</keyword>